<keyword evidence="1" id="KW-1188">Viral release from host cell</keyword>
<evidence type="ECO:0000313" key="4">
    <source>
        <dbReference type="Proteomes" id="UP000027441"/>
    </source>
</evidence>
<evidence type="ECO:0000313" key="3">
    <source>
        <dbReference type="EMBL" id="KDB44334.1"/>
    </source>
</evidence>
<accession>A0A836YWJ9</accession>
<keyword evidence="2" id="KW-0231">Viral genome packaging</keyword>
<dbReference type="RefSeq" id="WP_035492408.1">
    <property type="nucleotide sequence ID" value="NZ_JDSN01000171.1"/>
</dbReference>
<dbReference type="Gene3D" id="1.10.10.1400">
    <property type="entry name" value="Terminase, small subunit, N-terminal DNA-binding domain, HTH motif"/>
    <property type="match status" value="1"/>
</dbReference>
<dbReference type="InterPro" id="IPR038713">
    <property type="entry name" value="Terminase_Gp1_N_sf"/>
</dbReference>
<feature type="non-terminal residue" evidence="3">
    <location>
        <position position="142"/>
    </location>
</feature>
<dbReference type="InterPro" id="IPR005335">
    <property type="entry name" value="Terminase_ssu"/>
</dbReference>
<dbReference type="InterPro" id="IPR052404">
    <property type="entry name" value="SPP1-like_terminase"/>
</dbReference>
<gene>
    <name evidence="3" type="ORF">HPS9_10935</name>
</gene>
<reference evidence="3 4" key="1">
    <citation type="submission" date="2014-02" db="EMBL/GenBank/DDBJ databases">
        <title>Comparative genomics of Haemophilus parasuis isolated from pig lungs.</title>
        <authorList>
            <person name="Kittichotirat W."/>
            <person name="Bumgarner R.E."/>
            <person name="Lawrence P."/>
        </authorList>
    </citation>
    <scope>NUCLEOTIDE SEQUENCE [LARGE SCALE GENOMIC DNA]</scope>
    <source>
        <strain evidence="3 4">HPS9</strain>
    </source>
</reference>
<name>A0A836YWJ9_GLAPU</name>
<protein>
    <submittedName>
        <fullName evidence="3">Bacteriophage terminase small subunit</fullName>
    </submittedName>
</protein>
<organism evidence="3 4">
    <name type="scientific">Glaesserella parasuis HPS9</name>
    <dbReference type="NCBI Taxonomy" id="1450513"/>
    <lineage>
        <taxon>Bacteria</taxon>
        <taxon>Pseudomonadati</taxon>
        <taxon>Pseudomonadota</taxon>
        <taxon>Gammaproteobacteria</taxon>
        <taxon>Pasteurellales</taxon>
        <taxon>Pasteurellaceae</taxon>
        <taxon>Glaesserella</taxon>
    </lineage>
</organism>
<dbReference type="Pfam" id="PF03592">
    <property type="entry name" value="Terminase_2"/>
    <property type="match status" value="1"/>
</dbReference>
<dbReference type="AlphaFoldDB" id="A0A836YWJ9"/>
<evidence type="ECO:0000256" key="1">
    <source>
        <dbReference type="ARBA" id="ARBA00022612"/>
    </source>
</evidence>
<dbReference type="GO" id="GO:0051276">
    <property type="term" value="P:chromosome organization"/>
    <property type="evidence" value="ECO:0007669"/>
    <property type="project" value="InterPro"/>
</dbReference>
<comment type="caution">
    <text evidence="3">The sequence shown here is derived from an EMBL/GenBank/DDBJ whole genome shotgun (WGS) entry which is preliminary data.</text>
</comment>
<evidence type="ECO:0000256" key="2">
    <source>
        <dbReference type="ARBA" id="ARBA00023219"/>
    </source>
</evidence>
<dbReference type="PANTHER" id="PTHR41328">
    <property type="entry name" value="TERMINASE SMALL SUBUNIT-RELATED"/>
    <property type="match status" value="1"/>
</dbReference>
<dbReference type="PANTHER" id="PTHR41328:SF2">
    <property type="entry name" value="TERMINASE SMALL SUBUNIT"/>
    <property type="match status" value="1"/>
</dbReference>
<dbReference type="EMBL" id="JDSN01000171">
    <property type="protein sequence ID" value="KDB44334.1"/>
    <property type="molecule type" value="Genomic_DNA"/>
</dbReference>
<proteinExistence type="predicted"/>
<dbReference type="Proteomes" id="UP000027441">
    <property type="component" value="Unassembled WGS sequence"/>
</dbReference>
<sequence>MTKKDEVKSTSKGVGKSKLTDKQQRFVEEYLIDLNATQAAIRAGYSADTARQIGAENLSKLVIQEAIQEAQNKRAARVNVTQDDVLKGLLEIISMSTGKQKITETELSKVDGSIVPMDVEKVCFEPHAANKALELLGKHLGM</sequence>